<organism evidence="1">
    <name type="scientific">Eutreptiella gymnastica</name>
    <dbReference type="NCBI Taxonomy" id="73025"/>
    <lineage>
        <taxon>Eukaryota</taxon>
        <taxon>Discoba</taxon>
        <taxon>Euglenozoa</taxon>
        <taxon>Euglenida</taxon>
        <taxon>Spirocuta</taxon>
        <taxon>Euglenophyceae</taxon>
        <taxon>Eutreptiales</taxon>
        <taxon>Eutreptiaceae</taxon>
        <taxon>Eutreptiella</taxon>
    </lineage>
</organism>
<dbReference type="EMBL" id="HBJA01149980">
    <property type="protein sequence ID" value="CAE0841105.1"/>
    <property type="molecule type" value="Transcribed_RNA"/>
</dbReference>
<accession>A0A7S4GMH0</accession>
<proteinExistence type="predicted"/>
<dbReference type="AlphaFoldDB" id="A0A7S4GMH0"/>
<name>A0A7S4GMH0_9EUGL</name>
<sequence>MHSMTNVRKGHHNLLPHGLVLCSQGNTAADCLCRALCSPPCAAQGSAPCAALLCSLPLHSSYVTPLGLALRPPPASVTPLVPLGTPFSQRPILQSPALLLPSRASIPDTVLFEGLPPHRPQMLHIDCTDCTSDRVCTEGD</sequence>
<gene>
    <name evidence="1" type="ORF">EGYM00163_LOCUS51588</name>
</gene>
<protein>
    <submittedName>
        <fullName evidence="1">Uncharacterized protein</fullName>
    </submittedName>
</protein>
<evidence type="ECO:0000313" key="1">
    <source>
        <dbReference type="EMBL" id="CAE0841105.1"/>
    </source>
</evidence>
<reference evidence="1" key="1">
    <citation type="submission" date="2021-01" db="EMBL/GenBank/DDBJ databases">
        <authorList>
            <person name="Corre E."/>
            <person name="Pelletier E."/>
            <person name="Niang G."/>
            <person name="Scheremetjew M."/>
            <person name="Finn R."/>
            <person name="Kale V."/>
            <person name="Holt S."/>
            <person name="Cochrane G."/>
            <person name="Meng A."/>
            <person name="Brown T."/>
            <person name="Cohen L."/>
        </authorList>
    </citation>
    <scope>NUCLEOTIDE SEQUENCE</scope>
    <source>
        <strain evidence="1">CCMP1594</strain>
    </source>
</reference>